<dbReference type="RefSeq" id="WP_188854807.1">
    <property type="nucleotide sequence ID" value="NZ_BMJJ01000014.1"/>
</dbReference>
<keyword evidence="3" id="KW-1185">Reference proteome</keyword>
<dbReference type="SUPFAM" id="SSF54975">
    <property type="entry name" value="Acylphosphatase/BLUF domain-like"/>
    <property type="match status" value="1"/>
</dbReference>
<reference evidence="2" key="1">
    <citation type="journal article" date="2014" name="Int. J. Syst. Evol. Microbiol.">
        <title>Complete genome sequence of Corynebacterium casei LMG S-19264T (=DSM 44701T), isolated from a smear-ripened cheese.</title>
        <authorList>
            <consortium name="US DOE Joint Genome Institute (JGI-PGF)"/>
            <person name="Walter F."/>
            <person name="Albersmeier A."/>
            <person name="Kalinowski J."/>
            <person name="Ruckert C."/>
        </authorList>
    </citation>
    <scope>NUCLEOTIDE SEQUENCE</scope>
    <source>
        <strain evidence="2">CGMCC 1.15493</strain>
    </source>
</reference>
<dbReference type="Gene3D" id="3.30.70.100">
    <property type="match status" value="1"/>
</dbReference>
<evidence type="ECO:0000313" key="2">
    <source>
        <dbReference type="EMBL" id="GGD38260.1"/>
    </source>
</evidence>
<dbReference type="InterPro" id="IPR036046">
    <property type="entry name" value="Acylphosphatase-like_dom_sf"/>
</dbReference>
<name>A0A917DHK5_9HYPH</name>
<evidence type="ECO:0000259" key="1">
    <source>
        <dbReference type="PROSITE" id="PS50925"/>
    </source>
</evidence>
<feature type="domain" description="BLUF" evidence="1">
    <location>
        <begin position="2"/>
        <end position="93"/>
    </location>
</feature>
<dbReference type="AlphaFoldDB" id="A0A917DHK5"/>
<protein>
    <recommendedName>
        <fullName evidence="1">BLUF domain-containing protein</fullName>
    </recommendedName>
</protein>
<reference evidence="2" key="2">
    <citation type="submission" date="2020-09" db="EMBL/GenBank/DDBJ databases">
        <authorList>
            <person name="Sun Q."/>
            <person name="Zhou Y."/>
        </authorList>
    </citation>
    <scope>NUCLEOTIDE SEQUENCE</scope>
    <source>
        <strain evidence="2">CGMCC 1.15493</strain>
    </source>
</reference>
<sequence>MLIRLRYASTLAPDTTMDDVGLIVERSSIWNLHYGITGVLAVDGGRVMQILEGPGETVDGLYENICRDSRHVGVVILDRNDVAGRHFAEWSMVRRSMAEMLIMSAD</sequence>
<dbReference type="GO" id="GO:0071949">
    <property type="term" value="F:FAD binding"/>
    <property type="evidence" value="ECO:0007669"/>
    <property type="project" value="InterPro"/>
</dbReference>
<dbReference type="PROSITE" id="PS50925">
    <property type="entry name" value="BLUF"/>
    <property type="match status" value="1"/>
</dbReference>
<comment type="caution">
    <text evidence="2">The sequence shown here is derived from an EMBL/GenBank/DDBJ whole genome shotgun (WGS) entry which is preliminary data.</text>
</comment>
<dbReference type="InterPro" id="IPR007024">
    <property type="entry name" value="BLUF_domain"/>
</dbReference>
<gene>
    <name evidence="2" type="ORF">GCM10011335_46220</name>
</gene>
<dbReference type="Proteomes" id="UP000613160">
    <property type="component" value="Unassembled WGS sequence"/>
</dbReference>
<accession>A0A917DHK5</accession>
<evidence type="ECO:0000313" key="3">
    <source>
        <dbReference type="Proteomes" id="UP000613160"/>
    </source>
</evidence>
<dbReference type="Pfam" id="PF04940">
    <property type="entry name" value="BLUF"/>
    <property type="match status" value="1"/>
</dbReference>
<dbReference type="SMART" id="SM01034">
    <property type="entry name" value="BLUF"/>
    <property type="match status" value="1"/>
</dbReference>
<organism evidence="2 3">
    <name type="scientific">Aureimonas glaciei</name>
    <dbReference type="NCBI Taxonomy" id="1776957"/>
    <lineage>
        <taxon>Bacteria</taxon>
        <taxon>Pseudomonadati</taxon>
        <taxon>Pseudomonadota</taxon>
        <taxon>Alphaproteobacteria</taxon>
        <taxon>Hyphomicrobiales</taxon>
        <taxon>Aurantimonadaceae</taxon>
        <taxon>Aureimonas</taxon>
    </lineage>
</organism>
<dbReference type="GO" id="GO:0009882">
    <property type="term" value="F:blue light photoreceptor activity"/>
    <property type="evidence" value="ECO:0007669"/>
    <property type="project" value="InterPro"/>
</dbReference>
<proteinExistence type="predicted"/>
<dbReference type="EMBL" id="BMJJ01000014">
    <property type="protein sequence ID" value="GGD38260.1"/>
    <property type="molecule type" value="Genomic_DNA"/>
</dbReference>